<dbReference type="AlphaFoldDB" id="A0AAX2A5Z9"/>
<reference evidence="1 3" key="2">
    <citation type="submission" date="2018-07" db="EMBL/GenBank/DDBJ databases">
        <title>Complete genome of the Arcobacter bivalviorum type strain LMG 26154.</title>
        <authorList>
            <person name="Miller W.G."/>
            <person name="Yee E."/>
            <person name="Bono J.L."/>
        </authorList>
    </citation>
    <scope>NUCLEOTIDE SEQUENCE [LARGE SCALE GENOMIC DNA]</scope>
    <source>
        <strain evidence="1 3">LMG 26154</strain>
    </source>
</reference>
<proteinExistence type="predicted"/>
<organism evidence="2 4">
    <name type="scientific">Halarcobacter bivalviorum</name>
    <dbReference type="NCBI Taxonomy" id="663364"/>
    <lineage>
        <taxon>Bacteria</taxon>
        <taxon>Pseudomonadati</taxon>
        <taxon>Campylobacterota</taxon>
        <taxon>Epsilonproteobacteria</taxon>
        <taxon>Campylobacterales</taxon>
        <taxon>Arcobacteraceae</taxon>
        <taxon>Halarcobacter</taxon>
    </lineage>
</organism>
<dbReference type="KEGG" id="hbv:ABIV_2016"/>
<name>A0AAX2A5Z9_9BACT</name>
<evidence type="ECO:0000313" key="1">
    <source>
        <dbReference type="EMBL" id="AXH12993.1"/>
    </source>
</evidence>
<accession>A0AAX2A5Z9</accession>
<evidence type="ECO:0000313" key="4">
    <source>
        <dbReference type="Proteomes" id="UP000289193"/>
    </source>
</evidence>
<sequence length="82" mass="9300">MTFIPASTQLLQAIKTNNATKVEELLLDSDTKRDLIVNHINEHGKESLVNLIPQFRSKGLILSISSLIRHLKVRVLTFKVYS</sequence>
<dbReference type="Proteomes" id="UP000289193">
    <property type="component" value="Unassembled WGS sequence"/>
</dbReference>
<protein>
    <submittedName>
        <fullName evidence="2">Uncharacterized protein</fullName>
    </submittedName>
</protein>
<dbReference type="Proteomes" id="UP000253850">
    <property type="component" value="Chromosome"/>
</dbReference>
<gene>
    <name evidence="1" type="ORF">ABIV_2016</name>
    <name evidence="2" type="ORF">CRV05_11495</name>
</gene>
<dbReference type="EMBL" id="CP031217">
    <property type="protein sequence ID" value="AXH12993.1"/>
    <property type="molecule type" value="Genomic_DNA"/>
</dbReference>
<dbReference type="EMBL" id="PDKM01000007">
    <property type="protein sequence ID" value="RXK09200.1"/>
    <property type="molecule type" value="Genomic_DNA"/>
</dbReference>
<reference evidence="2 4" key="1">
    <citation type="submission" date="2017-10" db="EMBL/GenBank/DDBJ databases">
        <title>Genomics of the genus Arcobacter.</title>
        <authorList>
            <person name="Perez-Cataluna A."/>
            <person name="Figueras M.J."/>
        </authorList>
    </citation>
    <scope>NUCLEOTIDE SEQUENCE [LARGE SCALE GENOMIC DNA]</scope>
    <source>
        <strain evidence="2 4">CECT 7835</strain>
    </source>
</reference>
<dbReference type="RefSeq" id="WP_114839799.1">
    <property type="nucleotide sequence ID" value="NZ_CP031217.1"/>
</dbReference>
<evidence type="ECO:0000313" key="3">
    <source>
        <dbReference type="Proteomes" id="UP000253850"/>
    </source>
</evidence>
<keyword evidence="4" id="KW-1185">Reference proteome</keyword>
<evidence type="ECO:0000313" key="2">
    <source>
        <dbReference type="EMBL" id="RXK09200.1"/>
    </source>
</evidence>